<proteinExistence type="predicted"/>
<evidence type="ECO:0000259" key="2">
    <source>
        <dbReference type="Pfam" id="PF01757"/>
    </source>
</evidence>
<dbReference type="GO" id="GO:0016747">
    <property type="term" value="F:acyltransferase activity, transferring groups other than amino-acyl groups"/>
    <property type="evidence" value="ECO:0007669"/>
    <property type="project" value="InterPro"/>
</dbReference>
<feature type="domain" description="Acyltransferase 3" evidence="2">
    <location>
        <begin position="9"/>
        <end position="355"/>
    </location>
</feature>
<protein>
    <submittedName>
        <fullName evidence="3">Acyltransferase</fullName>
    </submittedName>
</protein>
<evidence type="ECO:0000256" key="1">
    <source>
        <dbReference type="SAM" id="Phobius"/>
    </source>
</evidence>
<evidence type="ECO:0000313" key="4">
    <source>
        <dbReference type="Proteomes" id="UP000633219"/>
    </source>
</evidence>
<dbReference type="AlphaFoldDB" id="A0A937CPT5"/>
<feature type="transmembrane region" description="Helical" evidence="1">
    <location>
        <begin position="240"/>
        <end position="255"/>
    </location>
</feature>
<reference evidence="3" key="1">
    <citation type="submission" date="2021-01" db="EMBL/GenBank/DDBJ databases">
        <title>Rhizobium sp. strain KVB221 16S ribosomal RNA gene Genome sequencing and assembly.</title>
        <authorList>
            <person name="Kang M."/>
        </authorList>
    </citation>
    <scope>NUCLEOTIDE SEQUENCE</scope>
    <source>
        <strain evidence="3">KVB221</strain>
    </source>
</reference>
<feature type="transmembrane region" description="Helical" evidence="1">
    <location>
        <begin position="310"/>
        <end position="328"/>
    </location>
</feature>
<organism evidence="3 4">
    <name type="scientific">Rhizobium setariae</name>
    <dbReference type="NCBI Taxonomy" id="2801340"/>
    <lineage>
        <taxon>Bacteria</taxon>
        <taxon>Pseudomonadati</taxon>
        <taxon>Pseudomonadota</taxon>
        <taxon>Alphaproteobacteria</taxon>
        <taxon>Hyphomicrobiales</taxon>
        <taxon>Rhizobiaceae</taxon>
        <taxon>Rhizobium/Agrobacterium group</taxon>
        <taxon>Rhizobium</taxon>
    </lineage>
</organism>
<feature type="transmembrane region" description="Helical" evidence="1">
    <location>
        <begin position="261"/>
        <end position="278"/>
    </location>
</feature>
<feature type="transmembrane region" description="Helical" evidence="1">
    <location>
        <begin position="209"/>
        <end position="228"/>
    </location>
</feature>
<feature type="transmembrane region" description="Helical" evidence="1">
    <location>
        <begin position="83"/>
        <end position="101"/>
    </location>
</feature>
<keyword evidence="3" id="KW-0012">Acyltransferase</keyword>
<dbReference type="GO" id="GO:0016020">
    <property type="term" value="C:membrane"/>
    <property type="evidence" value="ECO:0007669"/>
    <property type="project" value="TreeGrafter"/>
</dbReference>
<keyword evidence="1" id="KW-1133">Transmembrane helix</keyword>
<sequence>MTDNRHQLAFLDGLRGFASLWVLIGHAMFLTGYKVGLFAQPDMAVDLFIIISGFLMVYHYQLREEREPWTDPSTWKVFWIRRFFRIAPLYYVCLAAAIWFGPDLWQARLDGAAVMSGGVAETARYADRYLDQSLTNILMHVSFLFGMTSTHNFRTALPDWSIGLEMQFYLFLPFLMLVILRLRWFLGMALLVGFAWILGRWLERNGFVVGAYSILAMKFHLFAAGMLIAMSVRVEGTRKWLFLLAAIAVIFVPLGGGRDLFHRAIKIGIVCGFFALLYKDALPGILKRAVGLLDVVFSNPASRLIGDLSYGAYLIHLMVMLPVCGWLANRFPDWAAFPRFWAALVLTASITYGLSWVAYRSIELPGIALGRQVAGRFQRSRPVLA</sequence>
<gene>
    <name evidence="3" type="ORF">JJB09_13040</name>
</gene>
<feature type="transmembrane region" description="Helical" evidence="1">
    <location>
        <begin position="12"/>
        <end position="31"/>
    </location>
</feature>
<dbReference type="Proteomes" id="UP000633219">
    <property type="component" value="Unassembled WGS sequence"/>
</dbReference>
<keyword evidence="1" id="KW-0472">Membrane</keyword>
<keyword evidence="1" id="KW-0812">Transmembrane</keyword>
<keyword evidence="4" id="KW-1185">Reference proteome</keyword>
<dbReference type="RefSeq" id="WP_201658552.1">
    <property type="nucleotide sequence ID" value="NZ_JAEQNC010000006.1"/>
</dbReference>
<dbReference type="EMBL" id="JAEQNC010000006">
    <property type="protein sequence ID" value="MBL0372953.1"/>
    <property type="molecule type" value="Genomic_DNA"/>
</dbReference>
<keyword evidence="3" id="KW-0808">Transferase</keyword>
<dbReference type="PANTHER" id="PTHR23028">
    <property type="entry name" value="ACETYLTRANSFERASE"/>
    <property type="match status" value="1"/>
</dbReference>
<comment type="caution">
    <text evidence="3">The sequence shown here is derived from an EMBL/GenBank/DDBJ whole genome shotgun (WGS) entry which is preliminary data.</text>
</comment>
<dbReference type="GO" id="GO:0000271">
    <property type="term" value="P:polysaccharide biosynthetic process"/>
    <property type="evidence" value="ECO:0007669"/>
    <property type="project" value="TreeGrafter"/>
</dbReference>
<dbReference type="InterPro" id="IPR050879">
    <property type="entry name" value="Acyltransferase_3"/>
</dbReference>
<dbReference type="PANTHER" id="PTHR23028:SF53">
    <property type="entry name" value="ACYL_TRANSF_3 DOMAIN-CONTAINING PROTEIN"/>
    <property type="match status" value="1"/>
</dbReference>
<feature type="transmembrane region" description="Helical" evidence="1">
    <location>
        <begin position="169"/>
        <end position="197"/>
    </location>
</feature>
<name>A0A937CPT5_9HYPH</name>
<dbReference type="Pfam" id="PF01757">
    <property type="entry name" value="Acyl_transf_3"/>
    <property type="match status" value="1"/>
</dbReference>
<evidence type="ECO:0000313" key="3">
    <source>
        <dbReference type="EMBL" id="MBL0372953.1"/>
    </source>
</evidence>
<feature type="transmembrane region" description="Helical" evidence="1">
    <location>
        <begin position="43"/>
        <end position="62"/>
    </location>
</feature>
<dbReference type="InterPro" id="IPR002656">
    <property type="entry name" value="Acyl_transf_3_dom"/>
</dbReference>
<feature type="transmembrane region" description="Helical" evidence="1">
    <location>
        <begin position="340"/>
        <end position="359"/>
    </location>
</feature>
<accession>A0A937CPT5</accession>